<feature type="domain" description="EF-hand" evidence="11">
    <location>
        <begin position="520"/>
        <end position="555"/>
    </location>
</feature>
<evidence type="ECO:0000256" key="4">
    <source>
        <dbReference type="ARBA" id="ARBA00022741"/>
    </source>
</evidence>
<dbReference type="InterPro" id="IPR011992">
    <property type="entry name" value="EF-hand-dom_pair"/>
</dbReference>
<feature type="region of interest" description="Disordered" evidence="9">
    <location>
        <begin position="1"/>
        <end position="25"/>
    </location>
</feature>
<dbReference type="Pfam" id="PF00069">
    <property type="entry name" value="Pkinase"/>
    <property type="match status" value="1"/>
</dbReference>
<dbReference type="InterPro" id="IPR008271">
    <property type="entry name" value="Ser/Thr_kinase_AS"/>
</dbReference>
<dbReference type="InterPro" id="IPR011009">
    <property type="entry name" value="Kinase-like_dom_sf"/>
</dbReference>
<dbReference type="SMART" id="SM00220">
    <property type="entry name" value="S_TKc"/>
    <property type="match status" value="1"/>
</dbReference>
<evidence type="ECO:0000313" key="12">
    <source>
        <dbReference type="EMBL" id="CAE4624670.1"/>
    </source>
</evidence>
<dbReference type="InterPro" id="IPR050205">
    <property type="entry name" value="CDPK_Ser/Thr_kinases"/>
</dbReference>
<keyword evidence="2" id="KW-0723">Serine/threonine-protein kinase</keyword>
<comment type="similarity">
    <text evidence="8">Belongs to the protein kinase superfamily. Ser/Thr protein kinase family. CDPK subfamily.</text>
</comment>
<dbReference type="Gene3D" id="1.10.238.10">
    <property type="entry name" value="EF-hand"/>
    <property type="match status" value="1"/>
</dbReference>
<comment type="cofactor">
    <cofactor evidence="1">
        <name>Mg(2+)</name>
        <dbReference type="ChEBI" id="CHEBI:18420"/>
    </cofactor>
</comment>
<keyword evidence="5" id="KW-0418">Kinase</keyword>
<dbReference type="EMBL" id="HBNS01030664">
    <property type="protein sequence ID" value="CAE4624672.1"/>
    <property type="molecule type" value="Transcribed_RNA"/>
</dbReference>
<dbReference type="FunFam" id="1.10.238.10:FF:000001">
    <property type="entry name" value="Calmodulin 1"/>
    <property type="match status" value="1"/>
</dbReference>
<keyword evidence="6" id="KW-0106">Calcium</keyword>
<dbReference type="GO" id="GO:0005509">
    <property type="term" value="F:calcium ion binding"/>
    <property type="evidence" value="ECO:0007669"/>
    <property type="project" value="InterPro"/>
</dbReference>
<sequence length="612" mass="69563">MGNCVPNASSSKAKKDGKTRSRRTIDDVLNGSIHDPERTQRQRMAWVREKDMNEVYDVLEIIGQGSMGEVAIVQKKEDPLDAVQRRQEELPGNNCSLTGSEESRDTKQPSKNETKEKRRYACKTVNTLRMRDDELMEFINEVEILRDLDHPNIVQLFEVFRFKRKLWIITELCAGGDLTARMDNMTEAGVVVALEQILRALAYMHKRNVCHRDIKLENIMYATRQPDSEVKFIDFGLSNKFTKGHKMIKACGTIYTAAPEILLSSGHSLTQQTDIWSIGVCAFILLSKEYPFLRDRQDLDDPAKRDDLANAKYTFTETWDKLRVTEQARFFVQQCLKKEPFHRWDAIDALDYIQNQWIPHLETTLDSSDKNDITELEADADCPMTPTKADRPESSVLSQPLKHSVSSIRKRARISSNMVKGMTSFALYGEVKKTILMTMAYTMDKASVVELRNIFTSIDSDGSGTITLIDLKRALKSMHSDKHLDNETIENLFEGVDVDKSGQIHYNEFLAALVESQGLITQERLAETFDRLDSTGKGYITKDDLKNVLGTNYNEDVVQDMMDEAAVENNGQVDYNAFLRLIFNDPSKGMNAIGSSTITQNAHMVTKLSTEQ</sequence>
<dbReference type="SMART" id="SM00054">
    <property type="entry name" value="EFh"/>
    <property type="match status" value="4"/>
</dbReference>
<feature type="domain" description="EF-hand" evidence="11">
    <location>
        <begin position="484"/>
        <end position="519"/>
    </location>
</feature>
<feature type="region of interest" description="Disordered" evidence="9">
    <location>
        <begin position="82"/>
        <end position="117"/>
    </location>
</feature>
<dbReference type="PROSITE" id="PS00018">
    <property type="entry name" value="EF_HAND_1"/>
    <property type="match status" value="1"/>
</dbReference>
<name>A0A6V2IFV9_9STRA</name>
<dbReference type="Gene3D" id="1.10.510.10">
    <property type="entry name" value="Transferase(Phosphotransferase) domain 1"/>
    <property type="match status" value="1"/>
</dbReference>
<dbReference type="PROSITE" id="PS50222">
    <property type="entry name" value="EF_HAND_2"/>
    <property type="match status" value="3"/>
</dbReference>
<keyword evidence="7" id="KW-0067">ATP-binding</keyword>
<organism evidence="13">
    <name type="scientific">Ditylum brightwellii</name>
    <dbReference type="NCBI Taxonomy" id="49249"/>
    <lineage>
        <taxon>Eukaryota</taxon>
        <taxon>Sar</taxon>
        <taxon>Stramenopiles</taxon>
        <taxon>Ochrophyta</taxon>
        <taxon>Bacillariophyta</taxon>
        <taxon>Mediophyceae</taxon>
        <taxon>Lithodesmiophycidae</taxon>
        <taxon>Lithodesmiales</taxon>
        <taxon>Lithodesmiaceae</taxon>
        <taxon>Ditylum</taxon>
    </lineage>
</organism>
<feature type="domain" description="Protein kinase" evidence="10">
    <location>
        <begin position="56"/>
        <end position="358"/>
    </location>
</feature>
<dbReference type="InterPro" id="IPR002048">
    <property type="entry name" value="EF_hand_dom"/>
</dbReference>
<evidence type="ECO:0000256" key="1">
    <source>
        <dbReference type="ARBA" id="ARBA00001946"/>
    </source>
</evidence>
<evidence type="ECO:0000256" key="7">
    <source>
        <dbReference type="ARBA" id="ARBA00022840"/>
    </source>
</evidence>
<feature type="compositionally biased region" description="Basic and acidic residues" evidence="9">
    <location>
        <begin position="13"/>
        <end position="25"/>
    </location>
</feature>
<evidence type="ECO:0000256" key="5">
    <source>
        <dbReference type="ARBA" id="ARBA00022777"/>
    </source>
</evidence>
<feature type="compositionally biased region" description="Polar residues" evidence="9">
    <location>
        <begin position="1"/>
        <end position="11"/>
    </location>
</feature>
<dbReference type="EMBL" id="HBNS01030663">
    <property type="protein sequence ID" value="CAE4624670.1"/>
    <property type="molecule type" value="Transcribed_RNA"/>
</dbReference>
<protein>
    <submittedName>
        <fullName evidence="13">Uncharacterized protein</fullName>
    </submittedName>
</protein>
<dbReference type="SUPFAM" id="SSF56112">
    <property type="entry name" value="Protein kinase-like (PK-like)"/>
    <property type="match status" value="1"/>
</dbReference>
<gene>
    <name evidence="12" type="ORF">DBRI00130_LOCUS24074</name>
    <name evidence="13" type="ORF">DBRI00130_LOCUS24075</name>
</gene>
<evidence type="ECO:0000259" key="10">
    <source>
        <dbReference type="PROSITE" id="PS50011"/>
    </source>
</evidence>
<evidence type="ECO:0000259" key="11">
    <source>
        <dbReference type="PROSITE" id="PS50222"/>
    </source>
</evidence>
<dbReference type="PROSITE" id="PS00108">
    <property type="entry name" value="PROTEIN_KINASE_ST"/>
    <property type="match status" value="1"/>
</dbReference>
<keyword evidence="3" id="KW-0808">Transferase</keyword>
<dbReference type="InterPro" id="IPR000719">
    <property type="entry name" value="Prot_kinase_dom"/>
</dbReference>
<dbReference type="GO" id="GO:0004674">
    <property type="term" value="F:protein serine/threonine kinase activity"/>
    <property type="evidence" value="ECO:0007669"/>
    <property type="project" value="UniProtKB-KW"/>
</dbReference>
<evidence type="ECO:0000256" key="6">
    <source>
        <dbReference type="ARBA" id="ARBA00022837"/>
    </source>
</evidence>
<dbReference type="InterPro" id="IPR018247">
    <property type="entry name" value="EF_Hand_1_Ca_BS"/>
</dbReference>
<dbReference type="CDD" id="cd15898">
    <property type="entry name" value="EFh_PI-PLC"/>
    <property type="match status" value="1"/>
</dbReference>
<evidence type="ECO:0000313" key="13">
    <source>
        <dbReference type="EMBL" id="CAE4624672.1"/>
    </source>
</evidence>
<dbReference type="Pfam" id="PF13499">
    <property type="entry name" value="EF-hand_7"/>
    <property type="match status" value="2"/>
</dbReference>
<dbReference type="SUPFAM" id="SSF47473">
    <property type="entry name" value="EF-hand"/>
    <property type="match status" value="1"/>
</dbReference>
<dbReference type="GO" id="GO:0005524">
    <property type="term" value="F:ATP binding"/>
    <property type="evidence" value="ECO:0007669"/>
    <property type="project" value="UniProtKB-KW"/>
</dbReference>
<evidence type="ECO:0000256" key="3">
    <source>
        <dbReference type="ARBA" id="ARBA00022679"/>
    </source>
</evidence>
<keyword evidence="4" id="KW-0547">Nucleotide-binding</keyword>
<reference evidence="13" key="1">
    <citation type="submission" date="2021-01" db="EMBL/GenBank/DDBJ databases">
        <authorList>
            <person name="Corre E."/>
            <person name="Pelletier E."/>
            <person name="Niang G."/>
            <person name="Scheremetjew M."/>
            <person name="Finn R."/>
            <person name="Kale V."/>
            <person name="Holt S."/>
            <person name="Cochrane G."/>
            <person name="Meng A."/>
            <person name="Brown T."/>
            <person name="Cohen L."/>
        </authorList>
    </citation>
    <scope>NUCLEOTIDE SEQUENCE</scope>
    <source>
        <strain evidence="13">GSO104</strain>
    </source>
</reference>
<feature type="compositionally biased region" description="Basic and acidic residues" evidence="9">
    <location>
        <begin position="101"/>
        <end position="116"/>
    </location>
</feature>
<proteinExistence type="inferred from homology"/>
<feature type="domain" description="EF-hand" evidence="11">
    <location>
        <begin position="446"/>
        <end position="481"/>
    </location>
</feature>
<evidence type="ECO:0000256" key="9">
    <source>
        <dbReference type="SAM" id="MobiDB-lite"/>
    </source>
</evidence>
<dbReference type="AlphaFoldDB" id="A0A6V2IFV9"/>
<dbReference type="Gene3D" id="3.30.200.20">
    <property type="entry name" value="Phosphorylase Kinase, domain 1"/>
    <property type="match status" value="1"/>
</dbReference>
<dbReference type="PROSITE" id="PS50011">
    <property type="entry name" value="PROTEIN_KINASE_DOM"/>
    <property type="match status" value="1"/>
</dbReference>
<dbReference type="PANTHER" id="PTHR24349">
    <property type="entry name" value="SERINE/THREONINE-PROTEIN KINASE"/>
    <property type="match status" value="1"/>
</dbReference>
<evidence type="ECO:0000256" key="8">
    <source>
        <dbReference type="ARBA" id="ARBA00024334"/>
    </source>
</evidence>
<evidence type="ECO:0000256" key="2">
    <source>
        <dbReference type="ARBA" id="ARBA00022527"/>
    </source>
</evidence>
<accession>A0A6V2IFV9</accession>